<sequence length="288" mass="30915">MSLVLRCGAAVGIAAVQPKRQTRRAHLCVLAAASTSGTDAGPASTSISRNSASVRILRYPDGNERRIIYPTPPAPEMDVSVDTDDSWSLWTQTEEDESSTWNECGLAGAACVISDLDPLVEELAALSTRHPRSVTELVKGSYQLLTGSPWLLPRPLFVLTQQQAATGQATLYCLQARIQHEEVQDELAMVLKRPSLAGALSFSRMKDAVVAFDRAEDAARYATCLEADLPDEVDVMEVDSRQLFLLTGDVDAVVAYLPWSEFTPLPHQLAAALRAGDAEGSGSGSSGL</sequence>
<dbReference type="Proteomes" id="UP001165080">
    <property type="component" value="Unassembled WGS sequence"/>
</dbReference>
<accession>A0A9W6BTS0</accession>
<dbReference type="Pfam" id="PF11360">
    <property type="entry name" value="DUF3110"/>
    <property type="match status" value="1"/>
</dbReference>
<name>A0A9W6BTS0_9CHLO</name>
<evidence type="ECO:0000313" key="2">
    <source>
        <dbReference type="Proteomes" id="UP001165080"/>
    </source>
</evidence>
<evidence type="ECO:0000313" key="1">
    <source>
        <dbReference type="EMBL" id="GLC58067.1"/>
    </source>
</evidence>
<dbReference type="EMBL" id="BRXU01000021">
    <property type="protein sequence ID" value="GLC58067.1"/>
    <property type="molecule type" value="Genomic_DNA"/>
</dbReference>
<protein>
    <submittedName>
        <fullName evidence="1">Uncharacterized protein</fullName>
    </submittedName>
</protein>
<comment type="caution">
    <text evidence="1">The sequence shown here is derived from an EMBL/GenBank/DDBJ whole genome shotgun (WGS) entry which is preliminary data.</text>
</comment>
<dbReference type="AlphaFoldDB" id="A0A9W6BTS0"/>
<dbReference type="InterPro" id="IPR021503">
    <property type="entry name" value="DUF3110"/>
</dbReference>
<gene>
    <name evidence="1" type="primary">PLEST009494</name>
    <name evidence="1" type="ORF">PLESTB_001314800</name>
</gene>
<keyword evidence="2" id="KW-1185">Reference proteome</keyword>
<proteinExistence type="predicted"/>
<organism evidence="1 2">
    <name type="scientific">Pleodorina starrii</name>
    <dbReference type="NCBI Taxonomy" id="330485"/>
    <lineage>
        <taxon>Eukaryota</taxon>
        <taxon>Viridiplantae</taxon>
        <taxon>Chlorophyta</taxon>
        <taxon>core chlorophytes</taxon>
        <taxon>Chlorophyceae</taxon>
        <taxon>CS clade</taxon>
        <taxon>Chlamydomonadales</taxon>
        <taxon>Volvocaceae</taxon>
        <taxon>Pleodorina</taxon>
    </lineage>
</organism>
<reference evidence="1 2" key="1">
    <citation type="journal article" date="2023" name="Commun. Biol.">
        <title>Reorganization of the ancestral sex-determining regions during the evolution of trioecy in Pleodorina starrii.</title>
        <authorList>
            <person name="Takahashi K."/>
            <person name="Suzuki S."/>
            <person name="Kawai-Toyooka H."/>
            <person name="Yamamoto K."/>
            <person name="Hamaji T."/>
            <person name="Ootsuki R."/>
            <person name="Yamaguchi H."/>
            <person name="Kawachi M."/>
            <person name="Higashiyama T."/>
            <person name="Nozaki H."/>
        </authorList>
    </citation>
    <scope>NUCLEOTIDE SEQUENCE [LARGE SCALE GENOMIC DNA]</scope>
    <source>
        <strain evidence="1 2">NIES-4479</strain>
    </source>
</reference>